<dbReference type="InterPro" id="IPR013815">
    <property type="entry name" value="ATP_grasp_subdomain_1"/>
</dbReference>
<dbReference type="EMBL" id="NWTC01000012">
    <property type="protein sequence ID" value="PDT46691.1"/>
    <property type="molecule type" value="Genomic_DNA"/>
</dbReference>
<keyword evidence="1" id="KW-0436">Ligase</keyword>
<feature type="domain" description="ATP-grasp" evidence="5">
    <location>
        <begin position="118"/>
        <end position="290"/>
    </location>
</feature>
<evidence type="ECO:0000259" key="5">
    <source>
        <dbReference type="PROSITE" id="PS50975"/>
    </source>
</evidence>
<dbReference type="InterPro" id="IPR048764">
    <property type="entry name" value="PylC_N"/>
</dbReference>
<dbReference type="Gene3D" id="3.30.470.20">
    <property type="entry name" value="ATP-grasp fold, B domain"/>
    <property type="match status" value="1"/>
</dbReference>
<dbReference type="PANTHER" id="PTHR43585">
    <property type="entry name" value="FUMIPYRROLE BIOSYNTHESIS PROTEIN C"/>
    <property type="match status" value="1"/>
</dbReference>
<dbReference type="Pfam" id="PF15632">
    <property type="entry name" value="ATPgrasp_Ter"/>
    <property type="match status" value="1"/>
</dbReference>
<evidence type="ECO:0000256" key="1">
    <source>
        <dbReference type="ARBA" id="ARBA00022598"/>
    </source>
</evidence>
<dbReference type="PANTHER" id="PTHR43585:SF2">
    <property type="entry name" value="ATP-GRASP ENZYME FSQD"/>
    <property type="match status" value="1"/>
</dbReference>
<dbReference type="InterPro" id="IPR011761">
    <property type="entry name" value="ATP-grasp"/>
</dbReference>
<dbReference type="GO" id="GO:0016874">
    <property type="term" value="F:ligase activity"/>
    <property type="evidence" value="ECO:0007669"/>
    <property type="project" value="UniProtKB-KW"/>
</dbReference>
<proteinExistence type="predicted"/>
<comment type="caution">
    <text evidence="6">The sequence shown here is derived from an EMBL/GenBank/DDBJ whole genome shotgun (WGS) entry which is preliminary data.</text>
</comment>
<dbReference type="GO" id="GO:0005524">
    <property type="term" value="F:ATP binding"/>
    <property type="evidence" value="ECO:0007669"/>
    <property type="project" value="UniProtKB-UniRule"/>
</dbReference>
<dbReference type="Pfam" id="PF21360">
    <property type="entry name" value="PylC-like_N"/>
    <property type="match status" value="1"/>
</dbReference>
<name>A0A2A6LVW0_RHIFR</name>
<evidence type="ECO:0000313" key="6">
    <source>
        <dbReference type="EMBL" id="PDT46691.1"/>
    </source>
</evidence>
<evidence type="ECO:0000313" key="7">
    <source>
        <dbReference type="Proteomes" id="UP000220353"/>
    </source>
</evidence>
<dbReference type="Gene3D" id="3.30.1490.20">
    <property type="entry name" value="ATP-grasp fold, A domain"/>
    <property type="match status" value="1"/>
</dbReference>
<protein>
    <submittedName>
        <fullName evidence="6">Carbamoyl phosphate synthase</fullName>
    </submittedName>
</protein>
<accession>A0A2A6LVW0</accession>
<keyword evidence="3 4" id="KW-0067">ATP-binding</keyword>
<gene>
    <name evidence="6" type="ORF">CO661_17505</name>
</gene>
<evidence type="ECO:0000256" key="4">
    <source>
        <dbReference type="PROSITE-ProRule" id="PRU00409"/>
    </source>
</evidence>
<organism evidence="6 7">
    <name type="scientific">Rhizobium fredii</name>
    <name type="common">Sinorhizobium fredii</name>
    <dbReference type="NCBI Taxonomy" id="380"/>
    <lineage>
        <taxon>Bacteria</taxon>
        <taxon>Pseudomonadati</taxon>
        <taxon>Pseudomonadota</taxon>
        <taxon>Alphaproteobacteria</taxon>
        <taxon>Hyphomicrobiales</taxon>
        <taxon>Rhizobiaceae</taxon>
        <taxon>Sinorhizobium/Ensifer group</taxon>
        <taxon>Sinorhizobium</taxon>
    </lineage>
</organism>
<dbReference type="Gene3D" id="3.40.50.20">
    <property type="match status" value="1"/>
</dbReference>
<sequence length="330" mass="36340">MKVFTTGAGALLGQGIIRALRRSGLKARIIVGDPSPLSAGLYWGDVAYLVPMAKDPTYMDKLGELLRAERPDILIPGTDVELPILSANREAIERTYGTKVIISSPRVVSIANDKWLTSEFLRERRLGFVPSCLPGDEEVLIEERGFPLVVKPRVGARSIGFSVVRNREQLNRAIAEQPDIVIQKYVGSDASEYTAGTLTFDGKCRATIVMRRDLRDGNTYRAFAEPFPALNKAMAEAADALGAYGPANFQFRLDDGVPRIFEINARFSGTTAVRIHAGFNEVEMCIRHLLFGDPVSQPEITPVTILRHWSETVVGPGELITAAERLEEEV</sequence>
<dbReference type="PROSITE" id="PS50975">
    <property type="entry name" value="ATP_GRASP"/>
    <property type="match status" value="1"/>
</dbReference>
<dbReference type="InterPro" id="IPR052032">
    <property type="entry name" value="ATP-dep_AA_Ligase"/>
</dbReference>
<dbReference type="Proteomes" id="UP000220353">
    <property type="component" value="Unassembled WGS sequence"/>
</dbReference>
<evidence type="ECO:0000256" key="2">
    <source>
        <dbReference type="ARBA" id="ARBA00022741"/>
    </source>
</evidence>
<dbReference type="NCBIfam" id="NF009402">
    <property type="entry name" value="PRK12767.1-1"/>
    <property type="match status" value="1"/>
</dbReference>
<dbReference type="SUPFAM" id="SSF56059">
    <property type="entry name" value="Glutathione synthetase ATP-binding domain-like"/>
    <property type="match status" value="1"/>
</dbReference>
<dbReference type="GO" id="GO:0046872">
    <property type="term" value="F:metal ion binding"/>
    <property type="evidence" value="ECO:0007669"/>
    <property type="project" value="InterPro"/>
</dbReference>
<dbReference type="RefSeq" id="WP_042775309.1">
    <property type="nucleotide sequence ID" value="NZ_NWTC01000012.1"/>
</dbReference>
<evidence type="ECO:0000256" key="3">
    <source>
        <dbReference type="ARBA" id="ARBA00022840"/>
    </source>
</evidence>
<reference evidence="6 7" key="1">
    <citation type="submission" date="2017-09" db="EMBL/GenBank/DDBJ databases">
        <title>Comparative genomics of rhizobia isolated from Phaseolus vulgaris in China.</title>
        <authorList>
            <person name="Tong W."/>
        </authorList>
    </citation>
    <scope>NUCLEOTIDE SEQUENCE [LARGE SCALE GENOMIC DNA]</scope>
    <source>
        <strain evidence="6 7">PCH1</strain>
    </source>
</reference>
<keyword evidence="2 4" id="KW-0547">Nucleotide-binding</keyword>
<dbReference type="AlphaFoldDB" id="A0A2A6LVW0"/>